<feature type="transmembrane region" description="Helical" evidence="1">
    <location>
        <begin position="21"/>
        <end position="44"/>
    </location>
</feature>
<evidence type="ECO:0000313" key="2">
    <source>
        <dbReference type="EMBL" id="MBS7813422.1"/>
    </source>
</evidence>
<dbReference type="RefSeq" id="WP_213672129.1">
    <property type="nucleotide sequence ID" value="NZ_JAHCDA010000005.1"/>
</dbReference>
<gene>
    <name evidence="2" type="ORF">KHU32_20955</name>
</gene>
<dbReference type="Proteomes" id="UP000766336">
    <property type="component" value="Unassembled WGS sequence"/>
</dbReference>
<evidence type="ECO:0000313" key="3">
    <source>
        <dbReference type="Proteomes" id="UP000766336"/>
    </source>
</evidence>
<protein>
    <submittedName>
        <fullName evidence="2">Uncharacterized protein</fullName>
    </submittedName>
</protein>
<accession>A0ABS5QIL7</accession>
<keyword evidence="1" id="KW-1133">Transmembrane helix</keyword>
<keyword evidence="1" id="KW-0472">Membrane</keyword>
<feature type="transmembrane region" description="Helical" evidence="1">
    <location>
        <begin position="75"/>
        <end position="99"/>
    </location>
</feature>
<organism evidence="2 3">
    <name type="scientific">Roseococcus pinisoli</name>
    <dbReference type="NCBI Taxonomy" id="2835040"/>
    <lineage>
        <taxon>Bacteria</taxon>
        <taxon>Pseudomonadati</taxon>
        <taxon>Pseudomonadota</taxon>
        <taxon>Alphaproteobacteria</taxon>
        <taxon>Acetobacterales</taxon>
        <taxon>Roseomonadaceae</taxon>
        <taxon>Roseococcus</taxon>
    </lineage>
</organism>
<keyword evidence="1" id="KW-0812">Transmembrane</keyword>
<evidence type="ECO:0000256" key="1">
    <source>
        <dbReference type="SAM" id="Phobius"/>
    </source>
</evidence>
<sequence>MPGLAMSGVPTMRPVPPVWKWILGVFTLGSFTPIIMPFLAYFLASTLGCRLNEAGSHPCLLAGRDIGETLYTMAMMMWLAFLTFPLMALALVGWIIVWVRRAR</sequence>
<dbReference type="EMBL" id="JAHCDA010000005">
    <property type="protein sequence ID" value="MBS7813422.1"/>
    <property type="molecule type" value="Genomic_DNA"/>
</dbReference>
<reference evidence="2 3" key="1">
    <citation type="submission" date="2021-05" db="EMBL/GenBank/DDBJ databases">
        <title>Roseococcus sp. XZZS9, whole genome shotgun sequencing project.</title>
        <authorList>
            <person name="Zhao G."/>
            <person name="Shen L."/>
        </authorList>
    </citation>
    <scope>NUCLEOTIDE SEQUENCE [LARGE SCALE GENOMIC DNA]</scope>
    <source>
        <strain evidence="2 3">XZZS9</strain>
    </source>
</reference>
<name>A0ABS5QIL7_9PROT</name>
<keyword evidence="3" id="KW-1185">Reference proteome</keyword>
<comment type="caution">
    <text evidence="2">The sequence shown here is derived from an EMBL/GenBank/DDBJ whole genome shotgun (WGS) entry which is preliminary data.</text>
</comment>
<proteinExistence type="predicted"/>